<gene>
    <name evidence="2" type="ORF">APQ99_02019</name>
</gene>
<feature type="transmembrane region" description="Helical" evidence="1">
    <location>
        <begin position="479"/>
        <end position="497"/>
    </location>
</feature>
<comment type="caution">
    <text evidence="2">The sequence shown here is derived from an EMBL/GenBank/DDBJ whole genome shotgun (WGS) entry which is preliminary data.</text>
</comment>
<feature type="transmembrane region" description="Helical" evidence="1">
    <location>
        <begin position="151"/>
        <end position="169"/>
    </location>
</feature>
<accession>A0A663A6W8</accession>
<keyword evidence="1" id="KW-0472">Membrane</keyword>
<sequence>MITLIVLSIGGGTGAYLIGKLIARGDFTLPVSAIQTAAVAGFITFLSLGIQRTSSVNERLDTGYLLTTVGAHEAALGLVFTVYRQVAVPVFLPALAVAVGLALGSQTPATAVTVGVAVVGFVTLAALLGVVLSLATKLATSRSPRLRRYKNYTYVLTFILGFLIWITILQGPLSNQGACDWLQVVPPGWFVDLALFGLTDVPTEPARGLSALGVTVVGFPVLMGTTIALTERVWTADRVSGSVLHRSRSLVGTGLAEWLFAGWVSRPVLTVARKRWLQERRVPIGLLFQGYLLMLAPLVFLPIFAAGEVPGVALVGLVFLSAVGTALAFGAELVGTEYASLPMTLTSVSGRHFIRGTVFAGITISGPFTLLVVLLLGLGSPLVGVELLVLGVVGIVLIACSVVVSAMLGLDAPYYAIRAEAIPFTDITAYTESGGVFKWGKVFAVVGLVCIPAYMVYGARFVGGPVATALGASMPVVRIGALIVTSLFAIAVAALAYRRAVARFNEYTLP</sequence>
<reference evidence="2 3" key="1">
    <citation type="submission" date="2019-07" db="EMBL/GenBank/DDBJ databases">
        <title>Genomic Encyclopedia of Archaeal and Bacterial Type Strains, Phase II (KMG-II): from individual species to whole genera.</title>
        <authorList>
            <person name="Goeker M."/>
        </authorList>
    </citation>
    <scope>NUCLEOTIDE SEQUENCE [LARGE SCALE GENOMIC DNA]</scope>
    <source>
        <strain evidence="2 3">DSM 3754</strain>
    </source>
</reference>
<dbReference type="RefSeq" id="WP_010904170.1">
    <property type="nucleotide sequence ID" value="NZ_VRYN01000006.1"/>
</dbReference>
<feature type="transmembrane region" description="Helical" evidence="1">
    <location>
        <begin position="284"/>
        <end position="305"/>
    </location>
</feature>
<feature type="transmembrane region" description="Helical" evidence="1">
    <location>
        <begin position="311"/>
        <end position="335"/>
    </location>
</feature>
<evidence type="ECO:0000313" key="3">
    <source>
        <dbReference type="Proteomes" id="UP000323075"/>
    </source>
</evidence>
<feature type="transmembrane region" description="Helical" evidence="1">
    <location>
        <begin position="388"/>
        <end position="410"/>
    </location>
</feature>
<feature type="transmembrane region" description="Helical" evidence="1">
    <location>
        <begin position="31"/>
        <end position="50"/>
    </location>
</feature>
<organism evidence="2 3">
    <name type="scientific">Halobacterium salinarum (strain ATCC 33171 / DSM 3754 / JCM 8978 / NBRC 102687 / NCIMB 764 / 91-R6)</name>
    <dbReference type="NCBI Taxonomy" id="2597657"/>
    <lineage>
        <taxon>Archaea</taxon>
        <taxon>Methanobacteriati</taxon>
        <taxon>Methanobacteriota</taxon>
        <taxon>Stenosarchaea group</taxon>
        <taxon>Halobacteria</taxon>
        <taxon>Halobacteriales</taxon>
        <taxon>Halobacteriaceae</taxon>
        <taxon>Halobacterium</taxon>
    </lineage>
</organism>
<name>A0A663A6W8_HALS9</name>
<dbReference type="AlphaFoldDB" id="A0A663A6W8"/>
<dbReference type="Proteomes" id="UP000323075">
    <property type="component" value="Unassembled WGS sequence"/>
</dbReference>
<evidence type="ECO:0000256" key="1">
    <source>
        <dbReference type="SAM" id="Phobius"/>
    </source>
</evidence>
<evidence type="ECO:0008006" key="4">
    <source>
        <dbReference type="Google" id="ProtNLM"/>
    </source>
</evidence>
<keyword evidence="1" id="KW-0812">Transmembrane</keyword>
<dbReference type="GeneID" id="68695261"/>
<proteinExistence type="predicted"/>
<feature type="transmembrane region" description="Helical" evidence="1">
    <location>
        <begin position="111"/>
        <end position="139"/>
    </location>
</feature>
<feature type="transmembrane region" description="Helical" evidence="1">
    <location>
        <begin position="442"/>
        <end position="459"/>
    </location>
</feature>
<protein>
    <recommendedName>
        <fullName evidence="4">ABC-2 type transport system permease protein</fullName>
    </recommendedName>
</protein>
<feature type="transmembrane region" description="Helical" evidence="1">
    <location>
        <begin position="356"/>
        <end position="376"/>
    </location>
</feature>
<feature type="transmembrane region" description="Helical" evidence="1">
    <location>
        <begin position="211"/>
        <end position="230"/>
    </location>
</feature>
<dbReference type="EMBL" id="VRYN01000006">
    <property type="protein sequence ID" value="TYO75377.1"/>
    <property type="molecule type" value="Genomic_DNA"/>
</dbReference>
<feature type="transmembrane region" description="Helical" evidence="1">
    <location>
        <begin position="86"/>
        <end position="105"/>
    </location>
</feature>
<evidence type="ECO:0000313" key="2">
    <source>
        <dbReference type="EMBL" id="TYO75377.1"/>
    </source>
</evidence>
<keyword evidence="1" id="KW-1133">Transmembrane helix</keyword>